<accession>L0L2Y2</accession>
<dbReference type="RefSeq" id="WP_015313900.1">
    <property type="nucleotide sequence ID" value="NC_019972.1"/>
</dbReference>
<feature type="transmembrane region" description="Helical" evidence="1">
    <location>
        <begin position="6"/>
        <end position="25"/>
    </location>
</feature>
<protein>
    <recommendedName>
        <fullName evidence="4">Molecular chaperone (Small heat shock protein)</fullName>
    </recommendedName>
</protein>
<geneLocation type="plasmid" evidence="2 3">
    <name>pMETHO01</name>
</geneLocation>
<dbReference type="KEGG" id="mhz:Metho_2638"/>
<evidence type="ECO:0000313" key="3">
    <source>
        <dbReference type="Proteomes" id="UP000010866"/>
    </source>
</evidence>
<keyword evidence="2" id="KW-0614">Plasmid</keyword>
<evidence type="ECO:0000313" key="2">
    <source>
        <dbReference type="EMBL" id="AGB50768.1"/>
    </source>
</evidence>
<reference evidence="3" key="1">
    <citation type="submission" date="2012-02" db="EMBL/GenBank/DDBJ databases">
        <title>Complete sequence of plasmid of Methanomethylovorans hollandica DSM 15978.</title>
        <authorList>
            <person name="Lucas S."/>
            <person name="Copeland A."/>
            <person name="Lapidus A."/>
            <person name="Glavina del Rio T."/>
            <person name="Dalin E."/>
            <person name="Tice H."/>
            <person name="Bruce D."/>
            <person name="Goodwin L."/>
            <person name="Pitluck S."/>
            <person name="Peters L."/>
            <person name="Mikhailova N."/>
            <person name="Held B."/>
            <person name="Kyrpides N."/>
            <person name="Mavromatis K."/>
            <person name="Ivanova N."/>
            <person name="Brettin T."/>
            <person name="Detter J.C."/>
            <person name="Han C."/>
            <person name="Larimer F."/>
            <person name="Land M."/>
            <person name="Hauser L."/>
            <person name="Markowitz V."/>
            <person name="Cheng J.-F."/>
            <person name="Hugenholtz P."/>
            <person name="Woyke T."/>
            <person name="Wu D."/>
            <person name="Spring S."/>
            <person name="Schroeder M."/>
            <person name="Brambilla E."/>
            <person name="Klenk H.-P."/>
            <person name="Eisen J.A."/>
        </authorList>
    </citation>
    <scope>NUCLEOTIDE SEQUENCE [LARGE SCALE GENOMIC DNA]</scope>
    <source>
        <strain evidence="3">DSM 15978 / NBRC 107637 / DMS1</strain>
        <plasmid evidence="3">Plasmid pMETHO01</plasmid>
    </source>
</reference>
<evidence type="ECO:0000256" key="1">
    <source>
        <dbReference type="SAM" id="Phobius"/>
    </source>
</evidence>
<name>L0L2Y2_METHD</name>
<gene>
    <name evidence="2" type="ordered locus">Metho_2638</name>
</gene>
<dbReference type="GeneID" id="14401600"/>
<dbReference type="EMBL" id="CP003363">
    <property type="protein sequence ID" value="AGB50768.1"/>
    <property type="molecule type" value="Genomic_DNA"/>
</dbReference>
<dbReference type="AlphaFoldDB" id="L0L2Y2"/>
<dbReference type="Proteomes" id="UP000010866">
    <property type="component" value="Plasmid pMETHO01"/>
</dbReference>
<dbReference type="HOGENOM" id="CLU_1754704_0_0_2"/>
<keyword evidence="1" id="KW-0472">Membrane</keyword>
<dbReference type="InterPro" id="IPR008978">
    <property type="entry name" value="HSP20-like_chaperone"/>
</dbReference>
<evidence type="ECO:0008006" key="4">
    <source>
        <dbReference type="Google" id="ProtNLM"/>
    </source>
</evidence>
<dbReference type="SUPFAM" id="SSF49764">
    <property type="entry name" value="HSP20-like chaperones"/>
    <property type="match status" value="1"/>
</dbReference>
<keyword evidence="1" id="KW-0812">Transmembrane</keyword>
<dbReference type="Gene3D" id="2.60.40.790">
    <property type="match status" value="1"/>
</dbReference>
<organism evidence="2 3">
    <name type="scientific">Methanomethylovorans hollandica (strain DSM 15978 / NBRC 107637 / DMS1)</name>
    <dbReference type="NCBI Taxonomy" id="867904"/>
    <lineage>
        <taxon>Archaea</taxon>
        <taxon>Methanobacteriati</taxon>
        <taxon>Methanobacteriota</taxon>
        <taxon>Stenosarchaea group</taxon>
        <taxon>Methanomicrobia</taxon>
        <taxon>Methanosarcinales</taxon>
        <taxon>Methanosarcinaceae</taxon>
        <taxon>Methanomethylovorans</taxon>
    </lineage>
</organism>
<proteinExistence type="predicted"/>
<dbReference type="CDD" id="cd00298">
    <property type="entry name" value="ACD_sHsps_p23-like"/>
    <property type="match status" value="1"/>
</dbReference>
<sequence length="148" mass="16405">MVHKVVHLSIITVALIKLGAIVITLGRTILMPGEGTPPIDIKLSIPLIDILKFICPLIFIKRGYSIHNNDSMITIFINISGIPKDRIILDFTDDTISVTGSFNGKSICHNIPLPCKIDIDKISYIFNNGILEINCPKQITNKKTIKVQ</sequence>
<keyword evidence="1" id="KW-1133">Transmembrane helix</keyword>
<keyword evidence="3" id="KW-1185">Reference proteome</keyword>